<dbReference type="EMBL" id="BPLR01009716">
    <property type="protein sequence ID" value="GIY34047.1"/>
    <property type="molecule type" value="Genomic_DNA"/>
</dbReference>
<dbReference type="AlphaFoldDB" id="A0AAV4SNC0"/>
<organism evidence="1 2">
    <name type="scientific">Caerostris extrusa</name>
    <name type="common">Bark spider</name>
    <name type="synonym">Caerostris bankana</name>
    <dbReference type="NCBI Taxonomy" id="172846"/>
    <lineage>
        <taxon>Eukaryota</taxon>
        <taxon>Metazoa</taxon>
        <taxon>Ecdysozoa</taxon>
        <taxon>Arthropoda</taxon>
        <taxon>Chelicerata</taxon>
        <taxon>Arachnida</taxon>
        <taxon>Araneae</taxon>
        <taxon>Araneomorphae</taxon>
        <taxon>Entelegynae</taxon>
        <taxon>Araneoidea</taxon>
        <taxon>Araneidae</taxon>
        <taxon>Caerostris</taxon>
    </lineage>
</organism>
<sequence length="80" mass="9397">MNGDRIFTINDFSTEFLRAYCTKFRGVNTDRAVRHWIDDEDGFNSLGRLHSKELETMLLLRMVKLGREEPVETCDELVDE</sequence>
<evidence type="ECO:0000313" key="2">
    <source>
        <dbReference type="Proteomes" id="UP001054945"/>
    </source>
</evidence>
<evidence type="ECO:0000313" key="1">
    <source>
        <dbReference type="EMBL" id="GIY34047.1"/>
    </source>
</evidence>
<reference evidence="1 2" key="1">
    <citation type="submission" date="2021-06" db="EMBL/GenBank/DDBJ databases">
        <title>Caerostris extrusa draft genome.</title>
        <authorList>
            <person name="Kono N."/>
            <person name="Arakawa K."/>
        </authorList>
    </citation>
    <scope>NUCLEOTIDE SEQUENCE [LARGE SCALE GENOMIC DNA]</scope>
</reference>
<gene>
    <name evidence="1" type="ORF">CEXT_503741</name>
</gene>
<keyword evidence="2" id="KW-1185">Reference proteome</keyword>
<name>A0AAV4SNC0_CAEEX</name>
<proteinExistence type="predicted"/>
<comment type="caution">
    <text evidence="1">The sequence shown here is derived from an EMBL/GenBank/DDBJ whole genome shotgun (WGS) entry which is preliminary data.</text>
</comment>
<protein>
    <submittedName>
        <fullName evidence="1">Uncharacterized protein</fullName>
    </submittedName>
</protein>
<accession>A0AAV4SNC0</accession>
<dbReference type="Proteomes" id="UP001054945">
    <property type="component" value="Unassembled WGS sequence"/>
</dbReference>